<keyword evidence="2" id="KW-0472">Membrane</keyword>
<keyword evidence="2" id="KW-0812">Transmembrane</keyword>
<protein>
    <recommendedName>
        <fullName evidence="3">Zinc finger/thioredoxin putative domain-containing protein</fullName>
    </recommendedName>
</protein>
<evidence type="ECO:0000256" key="2">
    <source>
        <dbReference type="SAM" id="Phobius"/>
    </source>
</evidence>
<sequence>MTRRGKHGTGPVALQPAPGGAYNPPGRRLQPWLHPFIRREDLPCQAARRHGACRPAHPRFRAMILTCPACSTRYTLDPQSLGPDGRKVRCTQCGHVWHQDPPADMPRPLALPRDENPDEPASLYERRPVAMDMAPARSPRWPAFTALGIVIAAMIGGLIVGREQVVRALPFTAAVYGTLGLGVGGEVLGLEVRNLVARGETVEGRPILEIDGEIYNLSDGVRAVPPLTIMYYGADGQELGTSSFSVSSNRMLPGEVLRFNQRVENPPREAVRFDVRFSAAE</sequence>
<accession>A0A3B9IMH2</accession>
<evidence type="ECO:0000259" key="3">
    <source>
        <dbReference type="Pfam" id="PF13717"/>
    </source>
</evidence>
<proteinExistence type="predicted"/>
<keyword evidence="2" id="KW-1133">Transmembrane helix</keyword>
<gene>
    <name evidence="4" type="ORF">DCK97_13500</name>
</gene>
<feature type="region of interest" description="Disordered" evidence="1">
    <location>
        <begin position="1"/>
        <end position="27"/>
    </location>
</feature>
<dbReference type="Pfam" id="PF13717">
    <property type="entry name" value="Zn_ribbon_4"/>
    <property type="match status" value="1"/>
</dbReference>
<dbReference type="AlphaFoldDB" id="A0A3B9IMH2"/>
<evidence type="ECO:0000256" key="1">
    <source>
        <dbReference type="SAM" id="MobiDB-lite"/>
    </source>
</evidence>
<organism evidence="4 5">
    <name type="scientific">Tistrella mobilis</name>
    <dbReference type="NCBI Taxonomy" id="171437"/>
    <lineage>
        <taxon>Bacteria</taxon>
        <taxon>Pseudomonadati</taxon>
        <taxon>Pseudomonadota</taxon>
        <taxon>Alphaproteobacteria</taxon>
        <taxon>Geminicoccales</taxon>
        <taxon>Geminicoccaceae</taxon>
        <taxon>Tistrella</taxon>
    </lineage>
</organism>
<dbReference type="Proteomes" id="UP000257706">
    <property type="component" value="Unassembled WGS sequence"/>
</dbReference>
<feature type="transmembrane region" description="Helical" evidence="2">
    <location>
        <begin position="141"/>
        <end position="161"/>
    </location>
</feature>
<name>A0A3B9IMH2_9PROT</name>
<comment type="caution">
    <text evidence="4">The sequence shown here is derived from an EMBL/GenBank/DDBJ whole genome shotgun (WGS) entry which is preliminary data.</text>
</comment>
<feature type="domain" description="Zinc finger/thioredoxin putative" evidence="3">
    <location>
        <begin position="63"/>
        <end position="97"/>
    </location>
</feature>
<evidence type="ECO:0000313" key="4">
    <source>
        <dbReference type="EMBL" id="HAE48429.1"/>
    </source>
</evidence>
<dbReference type="EMBL" id="DMAI01000215">
    <property type="protein sequence ID" value="HAE48429.1"/>
    <property type="molecule type" value="Genomic_DNA"/>
</dbReference>
<reference evidence="4 5" key="1">
    <citation type="journal article" date="2018" name="Nat. Biotechnol.">
        <title>A standardized bacterial taxonomy based on genome phylogeny substantially revises the tree of life.</title>
        <authorList>
            <person name="Parks D.H."/>
            <person name="Chuvochina M."/>
            <person name="Waite D.W."/>
            <person name="Rinke C."/>
            <person name="Skarshewski A."/>
            <person name="Chaumeil P.A."/>
            <person name="Hugenholtz P."/>
        </authorList>
    </citation>
    <scope>NUCLEOTIDE SEQUENCE [LARGE SCALE GENOMIC DNA]</scope>
    <source>
        <strain evidence="4">UBA8739</strain>
    </source>
</reference>
<evidence type="ECO:0000313" key="5">
    <source>
        <dbReference type="Proteomes" id="UP000257706"/>
    </source>
</evidence>
<dbReference type="NCBIfam" id="TIGR02098">
    <property type="entry name" value="MJ0042_CXXC"/>
    <property type="match status" value="1"/>
</dbReference>
<dbReference type="OrthoDB" id="7159357at2"/>
<dbReference type="InterPro" id="IPR011723">
    <property type="entry name" value="Znf/thioredoxin_put"/>
</dbReference>